<evidence type="ECO:0000256" key="1">
    <source>
        <dbReference type="SAM" id="MobiDB-lite"/>
    </source>
</evidence>
<dbReference type="VEuPathDB" id="FungiDB:RhiirFUN_001257"/>
<dbReference type="EMBL" id="LLXI01001258">
    <property type="protein sequence ID" value="PKY52721.1"/>
    <property type="molecule type" value="Genomic_DNA"/>
</dbReference>
<feature type="region of interest" description="Disordered" evidence="1">
    <location>
        <begin position="18"/>
        <end position="49"/>
    </location>
</feature>
<comment type="caution">
    <text evidence="2">The sequence shown here is derived from an EMBL/GenBank/DDBJ whole genome shotgun (WGS) entry which is preliminary data.</text>
</comment>
<evidence type="ECO:0000313" key="3">
    <source>
        <dbReference type="Proteomes" id="UP000234323"/>
    </source>
</evidence>
<organism evidence="2 3">
    <name type="scientific">Rhizophagus irregularis</name>
    <dbReference type="NCBI Taxonomy" id="588596"/>
    <lineage>
        <taxon>Eukaryota</taxon>
        <taxon>Fungi</taxon>
        <taxon>Fungi incertae sedis</taxon>
        <taxon>Mucoromycota</taxon>
        <taxon>Glomeromycotina</taxon>
        <taxon>Glomeromycetes</taxon>
        <taxon>Glomerales</taxon>
        <taxon>Glomeraceae</taxon>
        <taxon>Rhizophagus</taxon>
    </lineage>
</organism>
<dbReference type="Proteomes" id="UP000234323">
    <property type="component" value="Unassembled WGS sequence"/>
</dbReference>
<protein>
    <submittedName>
        <fullName evidence="2">Uncharacterized protein</fullName>
    </submittedName>
</protein>
<feature type="compositionally biased region" description="Basic and acidic residues" evidence="1">
    <location>
        <begin position="18"/>
        <end position="27"/>
    </location>
</feature>
<evidence type="ECO:0000313" key="2">
    <source>
        <dbReference type="EMBL" id="PKY52721.1"/>
    </source>
</evidence>
<accession>A0A2I1H1K6</accession>
<dbReference type="VEuPathDB" id="FungiDB:RhiirA1_491834"/>
<reference evidence="2 3" key="1">
    <citation type="submission" date="2015-10" db="EMBL/GenBank/DDBJ databases">
        <title>Genome analyses suggest a sexual origin of heterokaryosis in a supposedly ancient asexual fungus.</title>
        <authorList>
            <person name="Ropars J."/>
            <person name="Sedzielewska K."/>
            <person name="Noel J."/>
            <person name="Charron P."/>
            <person name="Farinelli L."/>
            <person name="Marton T."/>
            <person name="Kruger M."/>
            <person name="Pelin A."/>
            <person name="Brachmann A."/>
            <person name="Corradi N."/>
        </authorList>
    </citation>
    <scope>NUCLEOTIDE SEQUENCE [LARGE SCALE GENOMIC DNA]</scope>
    <source>
        <strain evidence="2 3">A4</strain>
    </source>
</reference>
<keyword evidence="3" id="KW-1185">Reference proteome</keyword>
<gene>
    <name evidence="2" type="ORF">RhiirA4_497329</name>
</gene>
<name>A0A2I1H1K6_9GLOM</name>
<sequence length="173" mass="19583">MSLVELSQLVPELHKLLTDKVKRDQKSGRPKGGDAMPPGETSDSLPEGGEVNVCQVSQEETIGELAQRIVRENLNEMEVRDMAKALIKTASNATSGLSRLSQLRKELRNLNASEKIISATFDPKTTRLSNKMQKERRLERENEGINCPDYFVLRRDWMGVLHQKCLTHKFLPI</sequence>
<proteinExistence type="predicted"/>
<dbReference type="AlphaFoldDB" id="A0A2I1H1K6"/>